<accession>A0A645CKM9</accession>
<proteinExistence type="predicted"/>
<protein>
    <submittedName>
        <fullName evidence="1">Uncharacterized protein</fullName>
    </submittedName>
</protein>
<reference evidence="1" key="1">
    <citation type="submission" date="2019-08" db="EMBL/GenBank/DDBJ databases">
        <authorList>
            <person name="Kucharzyk K."/>
            <person name="Murdoch R.W."/>
            <person name="Higgins S."/>
            <person name="Loffler F."/>
        </authorList>
    </citation>
    <scope>NUCLEOTIDE SEQUENCE</scope>
</reference>
<sequence length="89" mass="9190">MTHTAFVFGVIADSINCSSMFMVSGRMSTKTIVAPLSTKASAVEEKVNEGMMTSSPGSMLAKIAAISNALVQEVVSKACLAPVFSVSSV</sequence>
<dbReference type="AlphaFoldDB" id="A0A645CKM9"/>
<comment type="caution">
    <text evidence="1">The sequence shown here is derived from an EMBL/GenBank/DDBJ whole genome shotgun (WGS) entry which is preliminary data.</text>
</comment>
<dbReference type="EMBL" id="VSSQ01027978">
    <property type="protein sequence ID" value="MPM77495.1"/>
    <property type="molecule type" value="Genomic_DNA"/>
</dbReference>
<evidence type="ECO:0000313" key="1">
    <source>
        <dbReference type="EMBL" id="MPM77495.1"/>
    </source>
</evidence>
<gene>
    <name evidence="1" type="ORF">SDC9_124501</name>
</gene>
<name>A0A645CKM9_9ZZZZ</name>
<organism evidence="1">
    <name type="scientific">bioreactor metagenome</name>
    <dbReference type="NCBI Taxonomy" id="1076179"/>
    <lineage>
        <taxon>unclassified sequences</taxon>
        <taxon>metagenomes</taxon>
        <taxon>ecological metagenomes</taxon>
    </lineage>
</organism>